<feature type="region of interest" description="Disordered" evidence="2">
    <location>
        <begin position="44"/>
        <end position="63"/>
    </location>
</feature>
<feature type="region of interest" description="Disordered" evidence="2">
    <location>
        <begin position="123"/>
        <end position="142"/>
    </location>
</feature>
<reference evidence="3 4" key="1">
    <citation type="journal article" date="2016" name="Microbes Environ.">
        <title>Phylogenetically diverse aerobic anoxygenic phototrophic bacteria isolated from epilithic biofilms in Tama river, Japan.</title>
        <authorList>
            <person name="Hirose S."/>
            <person name="Matsuura K."/>
            <person name="Haruta S."/>
        </authorList>
    </citation>
    <scope>NUCLEOTIDE SEQUENCE [LARGE SCALE GENOMIC DNA]</scope>
    <source>
        <strain evidence="3 4">S08</strain>
    </source>
</reference>
<sequence>MAESNPSSELLGLTAQIVSAHVSHNPVPASELPNLIQEVFRTLSGVGSAPPPEPERPQPAVPIKKSITPGYLICLEDGKKLKMLKRHLKTSYNLSPEQYRERWGLPADYPMVAPDYAKHRSSLAKKIGLGTTPRSRGKAKGG</sequence>
<evidence type="ECO:0000313" key="3">
    <source>
        <dbReference type="EMBL" id="BDG70844.1"/>
    </source>
</evidence>
<dbReference type="Pfam" id="PF05443">
    <property type="entry name" value="ROS_MUCR"/>
    <property type="match status" value="1"/>
</dbReference>
<evidence type="ECO:0000256" key="2">
    <source>
        <dbReference type="SAM" id="MobiDB-lite"/>
    </source>
</evidence>
<evidence type="ECO:0000313" key="4">
    <source>
        <dbReference type="Proteomes" id="UP000831327"/>
    </source>
</evidence>
<organism evidence="3 4">
    <name type="scientific">Roseomonas fluvialis</name>
    <dbReference type="NCBI Taxonomy" id="1750527"/>
    <lineage>
        <taxon>Bacteria</taxon>
        <taxon>Pseudomonadati</taxon>
        <taxon>Pseudomonadota</taxon>
        <taxon>Alphaproteobacteria</taxon>
        <taxon>Acetobacterales</taxon>
        <taxon>Roseomonadaceae</taxon>
        <taxon>Roseomonas</taxon>
    </lineage>
</organism>
<accession>A0ABM7XZB5</accession>
<gene>
    <name evidence="3" type="ORF">Rmf_07730</name>
</gene>
<comment type="similarity">
    <text evidence="1">Belongs to the ros/MucR family.</text>
</comment>
<dbReference type="RefSeq" id="WP_244458154.1">
    <property type="nucleotide sequence ID" value="NZ_AP025637.1"/>
</dbReference>
<feature type="compositionally biased region" description="Pro residues" evidence="2">
    <location>
        <begin position="49"/>
        <end position="60"/>
    </location>
</feature>
<dbReference type="InterPro" id="IPR008807">
    <property type="entry name" value="ROS_MUCR"/>
</dbReference>
<evidence type="ECO:0000256" key="1">
    <source>
        <dbReference type="ARBA" id="ARBA00007031"/>
    </source>
</evidence>
<dbReference type="Proteomes" id="UP000831327">
    <property type="component" value="Chromosome"/>
</dbReference>
<dbReference type="EMBL" id="AP025637">
    <property type="protein sequence ID" value="BDG70844.1"/>
    <property type="molecule type" value="Genomic_DNA"/>
</dbReference>
<dbReference type="Gene3D" id="1.10.10.1550">
    <property type="entry name" value="ROS/MUCR transcriptional regulator protein"/>
    <property type="match status" value="1"/>
</dbReference>
<keyword evidence="4" id="KW-1185">Reference proteome</keyword>
<name>A0ABM7XZB5_9PROT</name>
<dbReference type="InterPro" id="IPR041920">
    <property type="entry name" value="ROS/MUCR_sf"/>
</dbReference>
<proteinExistence type="inferred from homology"/>
<protein>
    <submittedName>
        <fullName evidence="3">MucR family transcriptional regulator</fullName>
    </submittedName>
</protein>